<evidence type="ECO:0000313" key="4">
    <source>
        <dbReference type="Proteomes" id="UP001184828"/>
    </source>
</evidence>
<protein>
    <recommendedName>
        <fullName evidence="5">Group II intron reverse transcriptase/maturase</fullName>
    </recommendedName>
</protein>
<dbReference type="CDD" id="cd01651">
    <property type="entry name" value="RT_G2_intron"/>
    <property type="match status" value="1"/>
</dbReference>
<proteinExistence type="inferred from homology"/>
<evidence type="ECO:0000256" key="1">
    <source>
        <dbReference type="ARBA" id="ARBA00034120"/>
    </source>
</evidence>
<dbReference type="EMBL" id="JAVDQZ010000008">
    <property type="protein sequence ID" value="MDR6428790.1"/>
    <property type="molecule type" value="Genomic_DNA"/>
</dbReference>
<accession>A0AAE3Y3E4</accession>
<dbReference type="AlphaFoldDB" id="A0AAE3Y3E4"/>
<feature type="compositionally biased region" description="Basic and acidic residues" evidence="2">
    <location>
        <begin position="18"/>
        <end position="28"/>
    </location>
</feature>
<feature type="region of interest" description="Disordered" evidence="2">
    <location>
        <begin position="1"/>
        <end position="46"/>
    </location>
</feature>
<evidence type="ECO:0000313" key="3">
    <source>
        <dbReference type="EMBL" id="MDR6428790.1"/>
    </source>
</evidence>
<dbReference type="PANTHER" id="PTHR34047:SF8">
    <property type="entry name" value="PROTEIN YKFC"/>
    <property type="match status" value="1"/>
</dbReference>
<reference evidence="3" key="1">
    <citation type="submission" date="2023-07" db="EMBL/GenBank/DDBJ databases">
        <title>Sorghum-associated microbial communities from plants grown in Nebraska, USA.</title>
        <authorList>
            <person name="Schachtman D."/>
        </authorList>
    </citation>
    <scope>NUCLEOTIDE SEQUENCE</scope>
    <source>
        <strain evidence="3">DS2114</strain>
    </source>
</reference>
<comment type="caution">
    <text evidence="3">The sequence shown here is derived from an EMBL/GenBank/DDBJ whole genome shotgun (WGS) entry which is preliminary data.</text>
</comment>
<evidence type="ECO:0008006" key="5">
    <source>
        <dbReference type="Google" id="ProtNLM"/>
    </source>
</evidence>
<gene>
    <name evidence="3" type="ORF">J2738_004954</name>
</gene>
<name>A0AAE3Y3E4_VARPD</name>
<organism evidence="3 4">
    <name type="scientific">Variovorax paradoxus</name>
    <dbReference type="NCBI Taxonomy" id="34073"/>
    <lineage>
        <taxon>Bacteria</taxon>
        <taxon>Pseudomonadati</taxon>
        <taxon>Pseudomonadota</taxon>
        <taxon>Betaproteobacteria</taxon>
        <taxon>Burkholderiales</taxon>
        <taxon>Comamonadaceae</taxon>
        <taxon>Variovorax</taxon>
    </lineage>
</organism>
<comment type="similarity">
    <text evidence="1">Belongs to the bacterial reverse transcriptase family.</text>
</comment>
<dbReference type="InterPro" id="IPR043502">
    <property type="entry name" value="DNA/RNA_pol_sf"/>
</dbReference>
<dbReference type="Proteomes" id="UP001184828">
    <property type="component" value="Unassembled WGS sequence"/>
</dbReference>
<sequence>MNDLNNGAASKPAQAEGTEGRRAAKRNTEALPAPRTQSRTRASMGLDGVREAARAAKVAGKEVRFTALLHHITSQLPHESFMQLKRNAAAGVDGVRWSEYEEGLDERIGKLWDAVHSGRYRALPSRRVYIPKADGKQRPLGIAAQEDKIVQQAVVTVLTPIYKANFLGFSYGFRPGRNQHQALDAVVVGI</sequence>
<dbReference type="InterPro" id="IPR051083">
    <property type="entry name" value="GrpII_Intron_Splice-Mob/Def"/>
</dbReference>
<dbReference type="PANTHER" id="PTHR34047">
    <property type="entry name" value="NUCLEAR INTRON MATURASE 1, MITOCHONDRIAL-RELATED"/>
    <property type="match status" value="1"/>
</dbReference>
<dbReference type="SUPFAM" id="SSF56672">
    <property type="entry name" value="DNA/RNA polymerases"/>
    <property type="match status" value="1"/>
</dbReference>
<dbReference type="RefSeq" id="WP_307698102.1">
    <property type="nucleotide sequence ID" value="NZ_JAUSRU010000006.1"/>
</dbReference>
<evidence type="ECO:0000256" key="2">
    <source>
        <dbReference type="SAM" id="MobiDB-lite"/>
    </source>
</evidence>